<accession>A0A9N7VRZ1</accession>
<gene>
    <name evidence="2" type="ORF">PLEPLA_LOCUS42004</name>
</gene>
<comment type="caution">
    <text evidence="2">The sequence shown here is derived from an EMBL/GenBank/DDBJ whole genome shotgun (WGS) entry which is preliminary data.</text>
</comment>
<evidence type="ECO:0000313" key="3">
    <source>
        <dbReference type="Proteomes" id="UP001153269"/>
    </source>
</evidence>
<keyword evidence="3" id="KW-1185">Reference proteome</keyword>
<protein>
    <submittedName>
        <fullName evidence="2">Uncharacterized protein</fullName>
    </submittedName>
</protein>
<feature type="region of interest" description="Disordered" evidence="1">
    <location>
        <begin position="36"/>
        <end position="90"/>
    </location>
</feature>
<dbReference type="Proteomes" id="UP001153269">
    <property type="component" value="Unassembled WGS sequence"/>
</dbReference>
<name>A0A9N7VRZ1_PLEPL</name>
<reference evidence="2" key="1">
    <citation type="submission" date="2020-03" db="EMBL/GenBank/DDBJ databases">
        <authorList>
            <person name="Weist P."/>
        </authorList>
    </citation>
    <scope>NUCLEOTIDE SEQUENCE</scope>
</reference>
<organism evidence="2 3">
    <name type="scientific">Pleuronectes platessa</name>
    <name type="common">European plaice</name>
    <dbReference type="NCBI Taxonomy" id="8262"/>
    <lineage>
        <taxon>Eukaryota</taxon>
        <taxon>Metazoa</taxon>
        <taxon>Chordata</taxon>
        <taxon>Craniata</taxon>
        <taxon>Vertebrata</taxon>
        <taxon>Euteleostomi</taxon>
        <taxon>Actinopterygii</taxon>
        <taxon>Neopterygii</taxon>
        <taxon>Teleostei</taxon>
        <taxon>Neoteleostei</taxon>
        <taxon>Acanthomorphata</taxon>
        <taxon>Carangaria</taxon>
        <taxon>Pleuronectiformes</taxon>
        <taxon>Pleuronectoidei</taxon>
        <taxon>Pleuronectidae</taxon>
        <taxon>Pleuronectes</taxon>
    </lineage>
</organism>
<feature type="compositionally biased region" description="Polar residues" evidence="1">
    <location>
        <begin position="79"/>
        <end position="90"/>
    </location>
</feature>
<dbReference type="AlphaFoldDB" id="A0A9N7VRZ1"/>
<evidence type="ECO:0000256" key="1">
    <source>
        <dbReference type="SAM" id="MobiDB-lite"/>
    </source>
</evidence>
<sequence length="90" mass="9927">MGVELDRKRARDRSGRQVEERRHCCSRAKTWRGRKACRRWSSTGGQARPWTGQASPGGVVGILGPEAEKDGEEEVSHTKVLQANPTGCPL</sequence>
<dbReference type="EMBL" id="CADEAL010004203">
    <property type="protein sequence ID" value="CAB1454242.1"/>
    <property type="molecule type" value="Genomic_DNA"/>
</dbReference>
<proteinExistence type="predicted"/>
<evidence type="ECO:0000313" key="2">
    <source>
        <dbReference type="EMBL" id="CAB1454242.1"/>
    </source>
</evidence>